<reference evidence="1 2" key="1">
    <citation type="journal article" date="2012" name="Nature">
        <title>Repeated polyploidization of Gossypium genomes and the evolution of spinnable cotton fibres.</title>
        <authorList>
            <person name="Paterson A.H."/>
            <person name="Wendel J.F."/>
            <person name="Gundlach H."/>
            <person name="Guo H."/>
            <person name="Jenkins J."/>
            <person name="Jin D."/>
            <person name="Llewellyn D."/>
            <person name="Showmaker K.C."/>
            <person name="Shu S."/>
            <person name="Udall J."/>
            <person name="Yoo M.J."/>
            <person name="Byers R."/>
            <person name="Chen W."/>
            <person name="Doron-Faigenboim A."/>
            <person name="Duke M.V."/>
            <person name="Gong L."/>
            <person name="Grimwood J."/>
            <person name="Grover C."/>
            <person name="Grupp K."/>
            <person name="Hu G."/>
            <person name="Lee T.H."/>
            <person name="Li J."/>
            <person name="Lin L."/>
            <person name="Liu T."/>
            <person name="Marler B.S."/>
            <person name="Page J.T."/>
            <person name="Roberts A.W."/>
            <person name="Romanel E."/>
            <person name="Sanders W.S."/>
            <person name="Szadkowski E."/>
            <person name="Tan X."/>
            <person name="Tang H."/>
            <person name="Xu C."/>
            <person name="Wang J."/>
            <person name="Wang Z."/>
            <person name="Zhang D."/>
            <person name="Zhang L."/>
            <person name="Ashrafi H."/>
            <person name="Bedon F."/>
            <person name="Bowers J.E."/>
            <person name="Brubaker C.L."/>
            <person name="Chee P.W."/>
            <person name="Das S."/>
            <person name="Gingle A.R."/>
            <person name="Haigler C.H."/>
            <person name="Harker D."/>
            <person name="Hoffmann L.V."/>
            <person name="Hovav R."/>
            <person name="Jones D.C."/>
            <person name="Lemke C."/>
            <person name="Mansoor S."/>
            <person name="ur Rahman M."/>
            <person name="Rainville L.N."/>
            <person name="Rambani A."/>
            <person name="Reddy U.K."/>
            <person name="Rong J.K."/>
            <person name="Saranga Y."/>
            <person name="Scheffler B.E."/>
            <person name="Scheffler J.A."/>
            <person name="Stelly D.M."/>
            <person name="Triplett B.A."/>
            <person name="Van Deynze A."/>
            <person name="Vaslin M.F."/>
            <person name="Waghmare V.N."/>
            <person name="Walford S.A."/>
            <person name="Wright R.J."/>
            <person name="Zaki E.A."/>
            <person name="Zhang T."/>
            <person name="Dennis E.S."/>
            <person name="Mayer K.F."/>
            <person name="Peterson D.G."/>
            <person name="Rokhsar D.S."/>
            <person name="Wang X."/>
            <person name="Schmutz J."/>
        </authorList>
    </citation>
    <scope>NUCLEOTIDE SEQUENCE [LARGE SCALE GENOMIC DNA]</scope>
</reference>
<evidence type="ECO:0000313" key="2">
    <source>
        <dbReference type="Proteomes" id="UP000032304"/>
    </source>
</evidence>
<sequence>MEGMPSTISFVAPPSSNLISSSFYRLLFSFVGTQKLVFPRLGLSRRNIHTHAFIIDHKIIRIRWFIRPSANLFCRSSSTIACRSHLLFA</sequence>
<protein>
    <submittedName>
        <fullName evidence="1">Uncharacterized protein</fullName>
    </submittedName>
</protein>
<proteinExistence type="predicted"/>
<dbReference type="EMBL" id="CM001752">
    <property type="protein sequence ID" value="KJB79894.1"/>
    <property type="molecule type" value="Genomic_DNA"/>
</dbReference>
<dbReference type="OMA" id="NIHTHAF"/>
<dbReference type="Proteomes" id="UP000032304">
    <property type="component" value="Chromosome 13"/>
</dbReference>
<keyword evidence="2" id="KW-1185">Reference proteome</keyword>
<dbReference type="AlphaFoldDB" id="A0A0D2VBT2"/>
<evidence type="ECO:0000313" key="1">
    <source>
        <dbReference type="EMBL" id="KJB79894.1"/>
    </source>
</evidence>
<name>A0A0D2VBT2_GOSRA</name>
<dbReference type="Gramene" id="KJB79894">
    <property type="protein sequence ID" value="KJB79894"/>
    <property type="gene ID" value="B456_013G071100"/>
</dbReference>
<accession>A0A0D2VBT2</accession>
<organism evidence="1 2">
    <name type="scientific">Gossypium raimondii</name>
    <name type="common">Peruvian cotton</name>
    <name type="synonym">Gossypium klotzschianum subsp. raimondii</name>
    <dbReference type="NCBI Taxonomy" id="29730"/>
    <lineage>
        <taxon>Eukaryota</taxon>
        <taxon>Viridiplantae</taxon>
        <taxon>Streptophyta</taxon>
        <taxon>Embryophyta</taxon>
        <taxon>Tracheophyta</taxon>
        <taxon>Spermatophyta</taxon>
        <taxon>Magnoliopsida</taxon>
        <taxon>eudicotyledons</taxon>
        <taxon>Gunneridae</taxon>
        <taxon>Pentapetalae</taxon>
        <taxon>rosids</taxon>
        <taxon>malvids</taxon>
        <taxon>Malvales</taxon>
        <taxon>Malvaceae</taxon>
        <taxon>Malvoideae</taxon>
        <taxon>Gossypium</taxon>
    </lineage>
</organism>
<gene>
    <name evidence="1" type="ORF">B456_013G071100</name>
</gene>